<dbReference type="SUPFAM" id="SSF46689">
    <property type="entry name" value="Homeodomain-like"/>
    <property type="match status" value="1"/>
</dbReference>
<sequence length="186" mass="19816">MSSPRRAELVEAAYVHVLRAGLADLSLRPVAEAIGSSTGVLRFLFGSRDGLVRALLDRARADDAAVLARLDPQPGLGNAAAQLWLWLAAPQHRQRLVLWAECYATSLRRPEGAFADYARGSAADWLAALARAQPPGRRDSAAGRAERTAALALLRGCLLDLLGTGDLPRTSRAVRDGLTALATART</sequence>
<dbReference type="InterPro" id="IPR009057">
    <property type="entry name" value="Homeodomain-like_sf"/>
</dbReference>
<dbReference type="AlphaFoldDB" id="A0A1M5M2C6"/>
<dbReference type="Gene3D" id="1.10.357.10">
    <property type="entry name" value="Tetracycline Repressor, domain 2"/>
    <property type="match status" value="1"/>
</dbReference>
<dbReference type="GO" id="GO:0003677">
    <property type="term" value="F:DNA binding"/>
    <property type="evidence" value="ECO:0007669"/>
    <property type="project" value="UniProtKB-UniRule"/>
</dbReference>
<dbReference type="STRING" id="1206085.SAMN05443575_2611"/>
<evidence type="ECO:0000313" key="5">
    <source>
        <dbReference type="Proteomes" id="UP000186132"/>
    </source>
</evidence>
<proteinExistence type="predicted"/>
<reference evidence="4 5" key="1">
    <citation type="submission" date="2016-11" db="EMBL/GenBank/DDBJ databases">
        <authorList>
            <person name="Jaros S."/>
            <person name="Januszkiewicz K."/>
            <person name="Wedrychowicz H."/>
        </authorList>
    </citation>
    <scope>NUCLEOTIDE SEQUENCE [LARGE SCALE GENOMIC DNA]</scope>
    <source>
        <strain evidence="4 5">DSM 45627</strain>
    </source>
</reference>
<dbReference type="InterPro" id="IPR001647">
    <property type="entry name" value="HTH_TetR"/>
</dbReference>
<dbReference type="OrthoDB" id="5177743at2"/>
<evidence type="ECO:0000256" key="1">
    <source>
        <dbReference type="ARBA" id="ARBA00023125"/>
    </source>
</evidence>
<evidence type="ECO:0000256" key="2">
    <source>
        <dbReference type="PROSITE-ProRule" id="PRU00335"/>
    </source>
</evidence>
<feature type="DNA-binding region" description="H-T-H motif" evidence="2">
    <location>
        <begin position="26"/>
        <end position="45"/>
    </location>
</feature>
<organism evidence="4 5">
    <name type="scientific">Jatrophihabitans endophyticus</name>
    <dbReference type="NCBI Taxonomy" id="1206085"/>
    <lineage>
        <taxon>Bacteria</taxon>
        <taxon>Bacillati</taxon>
        <taxon>Actinomycetota</taxon>
        <taxon>Actinomycetes</taxon>
        <taxon>Jatrophihabitantales</taxon>
        <taxon>Jatrophihabitantaceae</taxon>
        <taxon>Jatrophihabitans</taxon>
    </lineage>
</organism>
<accession>A0A1M5M2C6</accession>
<dbReference type="PROSITE" id="PS50977">
    <property type="entry name" value="HTH_TETR_2"/>
    <property type="match status" value="1"/>
</dbReference>
<dbReference type="Proteomes" id="UP000186132">
    <property type="component" value="Unassembled WGS sequence"/>
</dbReference>
<dbReference type="RefSeq" id="WP_073390734.1">
    <property type="nucleotide sequence ID" value="NZ_FQVU01000003.1"/>
</dbReference>
<evidence type="ECO:0000259" key="3">
    <source>
        <dbReference type="PROSITE" id="PS50977"/>
    </source>
</evidence>
<evidence type="ECO:0000313" key="4">
    <source>
        <dbReference type="EMBL" id="SHG71386.1"/>
    </source>
</evidence>
<gene>
    <name evidence="4" type="ORF">SAMN05443575_2611</name>
</gene>
<keyword evidence="5" id="KW-1185">Reference proteome</keyword>
<protein>
    <submittedName>
        <fullName evidence="4">Transcriptional regulator, TetR family</fullName>
    </submittedName>
</protein>
<keyword evidence="1 2" id="KW-0238">DNA-binding</keyword>
<dbReference type="EMBL" id="FQVU01000003">
    <property type="protein sequence ID" value="SHG71386.1"/>
    <property type="molecule type" value="Genomic_DNA"/>
</dbReference>
<feature type="domain" description="HTH tetR-type" evidence="3">
    <location>
        <begin position="3"/>
        <end position="63"/>
    </location>
</feature>
<name>A0A1M5M2C6_9ACTN</name>